<dbReference type="Gene3D" id="3.30.565.10">
    <property type="entry name" value="Histidine kinase-like ATPase, C-terminal domain"/>
    <property type="match status" value="1"/>
</dbReference>
<accession>A0ABW7VWA3</accession>
<dbReference type="Proteomes" id="UP001611494">
    <property type="component" value="Unassembled WGS sequence"/>
</dbReference>
<dbReference type="Pfam" id="PF13581">
    <property type="entry name" value="HATPase_c_2"/>
    <property type="match status" value="1"/>
</dbReference>
<dbReference type="InterPro" id="IPR050267">
    <property type="entry name" value="Anti-sigma-factor_SerPK"/>
</dbReference>
<keyword evidence="1" id="KW-0808">Transferase</keyword>
<feature type="domain" description="Histidine kinase/HSP90-like ATPase" evidence="2">
    <location>
        <begin position="27"/>
        <end position="128"/>
    </location>
</feature>
<sequence>MMTWSPVPGAHGGGGPVVELDMKTVTMARVRSEIRRLLAGSTGIEVCDAVQVGDELVSNAVRHARSPGTCRLRVHGRDWFAVEVCDASPVPARIRTPDQAGGRGLRLVAQLAARWGVDFEDGGKTVWAELGRRTTMR</sequence>
<dbReference type="InterPro" id="IPR003594">
    <property type="entry name" value="HATPase_dom"/>
</dbReference>
<organism evidence="3 4">
    <name type="scientific">Nocardia testacea</name>
    <dbReference type="NCBI Taxonomy" id="248551"/>
    <lineage>
        <taxon>Bacteria</taxon>
        <taxon>Bacillati</taxon>
        <taxon>Actinomycetota</taxon>
        <taxon>Actinomycetes</taxon>
        <taxon>Mycobacteriales</taxon>
        <taxon>Nocardiaceae</taxon>
        <taxon>Nocardia</taxon>
    </lineage>
</organism>
<dbReference type="CDD" id="cd16936">
    <property type="entry name" value="HATPase_RsbW-like"/>
    <property type="match status" value="1"/>
</dbReference>
<keyword evidence="3" id="KW-0067">ATP-binding</keyword>
<comment type="caution">
    <text evidence="3">The sequence shown here is derived from an EMBL/GenBank/DDBJ whole genome shotgun (WGS) entry which is preliminary data.</text>
</comment>
<gene>
    <name evidence="3" type="ORF">ACH49Z_11815</name>
</gene>
<protein>
    <submittedName>
        <fullName evidence="3">ATP-binding protein</fullName>
    </submittedName>
</protein>
<keyword evidence="1" id="KW-0418">Kinase</keyword>
<reference evidence="3 4" key="1">
    <citation type="submission" date="2024-10" db="EMBL/GenBank/DDBJ databases">
        <title>The Natural Products Discovery Center: Release of the First 8490 Sequenced Strains for Exploring Actinobacteria Biosynthetic Diversity.</title>
        <authorList>
            <person name="Kalkreuter E."/>
            <person name="Kautsar S.A."/>
            <person name="Yang D."/>
            <person name="Bader C.D."/>
            <person name="Teijaro C.N."/>
            <person name="Fluegel L."/>
            <person name="Davis C.M."/>
            <person name="Simpson J.R."/>
            <person name="Lauterbach L."/>
            <person name="Steele A.D."/>
            <person name="Gui C."/>
            <person name="Meng S."/>
            <person name="Li G."/>
            <person name="Viehrig K."/>
            <person name="Ye F."/>
            <person name="Su P."/>
            <person name="Kiefer A.F."/>
            <person name="Nichols A."/>
            <person name="Cepeda A.J."/>
            <person name="Yan W."/>
            <person name="Fan B."/>
            <person name="Jiang Y."/>
            <person name="Adhikari A."/>
            <person name="Zheng C.-J."/>
            <person name="Schuster L."/>
            <person name="Cowan T.M."/>
            <person name="Smanski M.J."/>
            <person name="Chevrette M.G."/>
            <person name="De Carvalho L.P.S."/>
            <person name="Shen B."/>
        </authorList>
    </citation>
    <scope>NUCLEOTIDE SEQUENCE [LARGE SCALE GENOMIC DNA]</scope>
    <source>
        <strain evidence="3 4">NPDC019377</strain>
    </source>
</reference>
<keyword evidence="3" id="KW-0547">Nucleotide-binding</keyword>
<evidence type="ECO:0000313" key="4">
    <source>
        <dbReference type="Proteomes" id="UP001611494"/>
    </source>
</evidence>
<evidence type="ECO:0000313" key="3">
    <source>
        <dbReference type="EMBL" id="MFI2230526.1"/>
    </source>
</evidence>
<dbReference type="PANTHER" id="PTHR35526">
    <property type="entry name" value="ANTI-SIGMA-F FACTOR RSBW-RELATED"/>
    <property type="match status" value="1"/>
</dbReference>
<keyword evidence="4" id="KW-1185">Reference proteome</keyword>
<evidence type="ECO:0000259" key="2">
    <source>
        <dbReference type="Pfam" id="PF13581"/>
    </source>
</evidence>
<proteinExistence type="predicted"/>
<name>A0ABW7VWA3_9NOCA</name>
<keyword evidence="1" id="KW-0723">Serine/threonine-protein kinase</keyword>
<dbReference type="GO" id="GO:0005524">
    <property type="term" value="F:ATP binding"/>
    <property type="evidence" value="ECO:0007669"/>
    <property type="project" value="UniProtKB-KW"/>
</dbReference>
<dbReference type="PANTHER" id="PTHR35526:SF3">
    <property type="entry name" value="ANTI-SIGMA-F FACTOR RSBW"/>
    <property type="match status" value="1"/>
</dbReference>
<dbReference type="SUPFAM" id="SSF55874">
    <property type="entry name" value="ATPase domain of HSP90 chaperone/DNA topoisomerase II/histidine kinase"/>
    <property type="match status" value="1"/>
</dbReference>
<dbReference type="RefSeq" id="WP_397062137.1">
    <property type="nucleotide sequence ID" value="NZ_JBIRYL010000001.1"/>
</dbReference>
<evidence type="ECO:0000256" key="1">
    <source>
        <dbReference type="ARBA" id="ARBA00022527"/>
    </source>
</evidence>
<dbReference type="EMBL" id="JBIRYL010000001">
    <property type="protein sequence ID" value="MFI2230526.1"/>
    <property type="molecule type" value="Genomic_DNA"/>
</dbReference>
<dbReference type="InterPro" id="IPR036890">
    <property type="entry name" value="HATPase_C_sf"/>
</dbReference>